<dbReference type="Proteomes" id="UP001189429">
    <property type="component" value="Unassembled WGS sequence"/>
</dbReference>
<feature type="region of interest" description="Disordered" evidence="1">
    <location>
        <begin position="136"/>
        <end position="243"/>
    </location>
</feature>
<feature type="non-terminal residue" evidence="2">
    <location>
        <position position="1"/>
    </location>
</feature>
<sequence length="309" mass="31229">QAQVAALLARALERPAALATSGGAAPAAAAASAVAALPALVQSCIDSLSGSGADTADDAWFREESAFLQGVAPLVSADLLPSSSCTGMAMSSEAAAAILHQEEEADDSGLGKLLVKLEIMGQRFIVEEEGRQMVFDWASPTGRGPGSSSSLLAGGLEGAGTGSEGLSQRRRGQAGRTLLSGGLSEEPPGAEGSISPKRTKRRPKDGAGPKSPRRERRPGALDLTAPGALVSSEGGALPEPPSLLEDAAVTSAFDSLDAQDAAGSRSALAQLELQSRCLQEDSGRARRCRCLALPPPGHEGMGTSRGAGP</sequence>
<evidence type="ECO:0000256" key="1">
    <source>
        <dbReference type="SAM" id="MobiDB-lite"/>
    </source>
</evidence>
<comment type="caution">
    <text evidence="2">The sequence shown here is derived from an EMBL/GenBank/DDBJ whole genome shotgun (WGS) entry which is preliminary data.</text>
</comment>
<feature type="non-terminal residue" evidence="2">
    <location>
        <position position="309"/>
    </location>
</feature>
<organism evidence="2 3">
    <name type="scientific">Prorocentrum cordatum</name>
    <dbReference type="NCBI Taxonomy" id="2364126"/>
    <lineage>
        <taxon>Eukaryota</taxon>
        <taxon>Sar</taxon>
        <taxon>Alveolata</taxon>
        <taxon>Dinophyceae</taxon>
        <taxon>Prorocentrales</taxon>
        <taxon>Prorocentraceae</taxon>
        <taxon>Prorocentrum</taxon>
    </lineage>
</organism>
<evidence type="ECO:0000313" key="3">
    <source>
        <dbReference type="Proteomes" id="UP001189429"/>
    </source>
</evidence>
<dbReference type="EMBL" id="CAUYUJ010021572">
    <property type="protein sequence ID" value="CAK0905507.1"/>
    <property type="molecule type" value="Genomic_DNA"/>
</dbReference>
<evidence type="ECO:0000313" key="2">
    <source>
        <dbReference type="EMBL" id="CAK0905507.1"/>
    </source>
</evidence>
<feature type="compositionally biased region" description="Low complexity" evidence="1">
    <location>
        <begin position="139"/>
        <end position="154"/>
    </location>
</feature>
<gene>
    <name evidence="2" type="ORF">PCOR1329_LOCUS81198</name>
</gene>
<accession>A0ABN9Y118</accession>
<name>A0ABN9Y118_9DINO</name>
<reference evidence="2" key="1">
    <citation type="submission" date="2023-10" db="EMBL/GenBank/DDBJ databases">
        <authorList>
            <person name="Chen Y."/>
            <person name="Shah S."/>
            <person name="Dougan E. K."/>
            <person name="Thang M."/>
            <person name="Chan C."/>
        </authorList>
    </citation>
    <scope>NUCLEOTIDE SEQUENCE [LARGE SCALE GENOMIC DNA]</scope>
</reference>
<proteinExistence type="predicted"/>
<keyword evidence="3" id="KW-1185">Reference proteome</keyword>
<protein>
    <submittedName>
        <fullName evidence="2">Uncharacterized protein</fullName>
    </submittedName>
</protein>